<dbReference type="InterPro" id="IPR009057">
    <property type="entry name" value="Homeodomain-like_sf"/>
</dbReference>
<feature type="compositionally biased region" description="Basic and acidic residues" evidence="1">
    <location>
        <begin position="572"/>
        <end position="602"/>
    </location>
</feature>
<dbReference type="GO" id="GO:0000126">
    <property type="term" value="C:transcription factor TFIIIB complex"/>
    <property type="evidence" value="ECO:0007669"/>
    <property type="project" value="TreeGrafter"/>
</dbReference>
<dbReference type="OrthoDB" id="272624at2759"/>
<dbReference type="PANTHER" id="PTHR22929:SF0">
    <property type="entry name" value="TRANSCRIPTION FACTOR TFIIIB COMPONENT B'' HOMOLOG"/>
    <property type="match status" value="1"/>
</dbReference>
<feature type="compositionally biased region" description="Basic and acidic residues" evidence="1">
    <location>
        <begin position="110"/>
        <end position="128"/>
    </location>
</feature>
<keyword evidence="4" id="KW-1185">Reference proteome</keyword>
<feature type="compositionally biased region" description="Polar residues" evidence="1">
    <location>
        <begin position="99"/>
        <end position="109"/>
    </location>
</feature>
<evidence type="ECO:0000313" key="4">
    <source>
        <dbReference type="Proteomes" id="UP000785200"/>
    </source>
</evidence>
<dbReference type="AlphaFoldDB" id="A0A9P7B092"/>
<dbReference type="Pfam" id="PF15963">
    <property type="entry name" value="Myb_DNA-bind_7"/>
    <property type="match status" value="1"/>
</dbReference>
<dbReference type="Gene3D" id="1.10.10.60">
    <property type="entry name" value="Homeodomain-like"/>
    <property type="match status" value="1"/>
</dbReference>
<dbReference type="CDD" id="cd00167">
    <property type="entry name" value="SANT"/>
    <property type="match status" value="1"/>
</dbReference>
<evidence type="ECO:0000313" key="3">
    <source>
        <dbReference type="EMBL" id="KAG0651961.1"/>
    </source>
</evidence>
<sequence length="652" mass="71628">MSLVVKKKGGRSFAPKIPQRRLPGAPTSAQSSARPSVERQSQTPAPHSHHVETITIDDDDTPAPSDELSRMVEHTPQPILDDPRDAFPHAHPTPGATDIPQNLSVQADQESLKRKSREPDLEVPEERGKRHQPSSLDAPRSPLPIEPLQLTGEQSQPIPLHPEPSHAATRSANSLQAERVATPPSLIEISTNAESSTSLTQASEPEIISTRHPLLGNAQTGRGGSPVVTTNGLGPAGDVGSRIEGGQLAQTPVIVPMAPLNPDGTPGEPVQQPTTGTKKKLPKRRKVQQGEDGGDVRATVEMQLNRPRRAPGKKSSRKKKDGDKKKKRAETPEGAENEEINAVEIKMVDLTKDLRIGKKFSIHDELRQREKEKIIKAQLAKTHPELVAVEVLEETQGVEGESREEVQPDGGGPRMKVVDGQIVVDTTSMQLDRQKRARAEQGEIEAVVENDFSKITTSGTHMKRERAQLWDMAANEIFWKGLRMFGTDFEMIAKMFPHRNRRQIKLKFNKEEKDNPSKVDKILKGAGIAIELDTYEELSGVKLEEIESIDAERVTLEAKHLAEEEERIAARAAAEKKKKEAIEAQRDTPRDVDDGSGEKENQPRSQSSSGIHPEGEKTYVRSKKARPRKDGAAGKPKKKPAADETVQVLGDA</sequence>
<name>A0A9P7B092_9HELO</name>
<dbReference type="EMBL" id="VNKQ01000003">
    <property type="protein sequence ID" value="KAG0651961.1"/>
    <property type="molecule type" value="Genomic_DNA"/>
</dbReference>
<feature type="region of interest" description="Disordered" evidence="1">
    <location>
        <begin position="214"/>
        <end position="243"/>
    </location>
</feature>
<feature type="region of interest" description="Disordered" evidence="1">
    <location>
        <begin position="572"/>
        <end position="652"/>
    </location>
</feature>
<feature type="compositionally biased region" description="Basic residues" evidence="1">
    <location>
        <begin position="1"/>
        <end position="10"/>
    </location>
</feature>
<accession>A0A9P7B092</accession>
<reference evidence="3" key="1">
    <citation type="submission" date="2019-07" db="EMBL/GenBank/DDBJ databases">
        <title>Hyphodiscus hymeniophilus genome sequencing and assembly.</title>
        <authorList>
            <person name="Kramer G."/>
            <person name="Nodwell J."/>
        </authorList>
    </citation>
    <scope>NUCLEOTIDE SEQUENCE</scope>
    <source>
        <strain evidence="3">ATCC 34498</strain>
    </source>
</reference>
<evidence type="ECO:0000259" key="2">
    <source>
        <dbReference type="Pfam" id="PF15963"/>
    </source>
</evidence>
<feature type="compositionally biased region" description="Polar residues" evidence="1">
    <location>
        <begin position="27"/>
        <end position="45"/>
    </location>
</feature>
<protein>
    <submittedName>
        <fullName evidence="3">Transcription factor TFIIIB complex subunit bdp1</fullName>
    </submittedName>
</protein>
<comment type="caution">
    <text evidence="3">The sequence shown here is derived from an EMBL/GenBank/DDBJ whole genome shotgun (WGS) entry which is preliminary data.</text>
</comment>
<feature type="region of interest" description="Disordered" evidence="1">
    <location>
        <begin position="1"/>
        <end position="179"/>
    </location>
</feature>
<feature type="region of interest" description="Disordered" evidence="1">
    <location>
        <begin position="256"/>
        <end position="336"/>
    </location>
</feature>
<feature type="compositionally biased region" description="Basic residues" evidence="1">
    <location>
        <begin position="306"/>
        <end position="319"/>
    </location>
</feature>
<organism evidence="3 4">
    <name type="scientific">Hyphodiscus hymeniophilus</name>
    <dbReference type="NCBI Taxonomy" id="353542"/>
    <lineage>
        <taxon>Eukaryota</taxon>
        <taxon>Fungi</taxon>
        <taxon>Dikarya</taxon>
        <taxon>Ascomycota</taxon>
        <taxon>Pezizomycotina</taxon>
        <taxon>Leotiomycetes</taxon>
        <taxon>Helotiales</taxon>
        <taxon>Hyphodiscaceae</taxon>
        <taxon>Hyphodiscus</taxon>
    </lineage>
</organism>
<dbReference type="GO" id="GO:0070898">
    <property type="term" value="P:RNA polymerase III preinitiation complex assembly"/>
    <property type="evidence" value="ECO:0007669"/>
    <property type="project" value="TreeGrafter"/>
</dbReference>
<dbReference type="Proteomes" id="UP000785200">
    <property type="component" value="Unassembled WGS sequence"/>
</dbReference>
<dbReference type="InterPro" id="IPR039467">
    <property type="entry name" value="TFIIIB_B''_Myb"/>
</dbReference>
<dbReference type="GO" id="GO:0001156">
    <property type="term" value="F:TFIIIC-class transcription factor complex binding"/>
    <property type="evidence" value="ECO:0007669"/>
    <property type="project" value="TreeGrafter"/>
</dbReference>
<proteinExistence type="predicted"/>
<feature type="domain" description="Transcription factor TFIIIB component B'' Myb" evidence="2">
    <location>
        <begin position="461"/>
        <end position="540"/>
    </location>
</feature>
<dbReference type="SUPFAM" id="SSF46689">
    <property type="entry name" value="Homeodomain-like"/>
    <property type="match status" value="1"/>
</dbReference>
<evidence type="ECO:0000256" key="1">
    <source>
        <dbReference type="SAM" id="MobiDB-lite"/>
    </source>
</evidence>
<feature type="compositionally biased region" description="Basic residues" evidence="1">
    <location>
        <begin position="277"/>
        <end position="287"/>
    </location>
</feature>
<gene>
    <name evidence="3" type="ORF">D0Z07_1478</name>
</gene>
<dbReference type="PANTHER" id="PTHR22929">
    <property type="entry name" value="RNA POLYMERASE III TRANSCRIPTION INITIATION FACTOR B"/>
    <property type="match status" value="1"/>
</dbReference>
<dbReference type="InterPro" id="IPR001005">
    <property type="entry name" value="SANT/Myb"/>
</dbReference>